<feature type="transmembrane region" description="Helical" evidence="8">
    <location>
        <begin position="174"/>
        <end position="199"/>
    </location>
</feature>
<keyword evidence="6" id="KW-0067">ATP-binding</keyword>
<dbReference type="PANTHER" id="PTHR24421:SF60">
    <property type="entry name" value="SENSOR HISTIDINE KINASE COMP"/>
    <property type="match status" value="1"/>
</dbReference>
<keyword evidence="8" id="KW-0472">Membrane</keyword>
<dbReference type="InterPro" id="IPR005467">
    <property type="entry name" value="His_kinase_dom"/>
</dbReference>
<keyword evidence="3" id="KW-0808">Transferase</keyword>
<feature type="transmembrane region" description="Helical" evidence="8">
    <location>
        <begin position="211"/>
        <end position="230"/>
    </location>
</feature>
<dbReference type="AlphaFoldDB" id="A0A9W3PEE6"/>
<evidence type="ECO:0000256" key="1">
    <source>
        <dbReference type="ARBA" id="ARBA00000085"/>
    </source>
</evidence>
<dbReference type="Pfam" id="PF07730">
    <property type="entry name" value="HisKA_3"/>
    <property type="match status" value="1"/>
</dbReference>
<feature type="transmembrane region" description="Helical" evidence="8">
    <location>
        <begin position="339"/>
        <end position="357"/>
    </location>
</feature>
<feature type="transmembrane region" description="Helical" evidence="8">
    <location>
        <begin position="236"/>
        <end position="258"/>
    </location>
</feature>
<feature type="transmembrane region" description="Helical" evidence="8">
    <location>
        <begin position="270"/>
        <end position="295"/>
    </location>
</feature>
<evidence type="ECO:0000256" key="2">
    <source>
        <dbReference type="ARBA" id="ARBA00012438"/>
    </source>
</evidence>
<dbReference type="Pfam" id="PF02518">
    <property type="entry name" value="HATPase_c"/>
    <property type="match status" value="1"/>
</dbReference>
<dbReference type="Gene3D" id="3.30.565.10">
    <property type="entry name" value="Histidine kinase-like ATPase, C-terminal domain"/>
    <property type="match status" value="1"/>
</dbReference>
<dbReference type="EC" id="2.7.13.3" evidence="2"/>
<organism evidence="10 11">
    <name type="scientific">Bacillus thuringiensis YBT-1518</name>
    <dbReference type="NCBI Taxonomy" id="529122"/>
    <lineage>
        <taxon>Bacteria</taxon>
        <taxon>Bacillati</taxon>
        <taxon>Bacillota</taxon>
        <taxon>Bacilli</taxon>
        <taxon>Bacillales</taxon>
        <taxon>Bacillaceae</taxon>
        <taxon>Bacillus</taxon>
        <taxon>Bacillus cereus group</taxon>
    </lineage>
</organism>
<feature type="transmembrane region" description="Helical" evidence="8">
    <location>
        <begin position="12"/>
        <end position="30"/>
    </location>
</feature>
<evidence type="ECO:0000256" key="7">
    <source>
        <dbReference type="ARBA" id="ARBA00023012"/>
    </source>
</evidence>
<name>A0A9W3PEE6_BACTU</name>
<comment type="catalytic activity">
    <reaction evidence="1">
        <text>ATP + protein L-histidine = ADP + protein N-phospho-L-histidine.</text>
        <dbReference type="EC" id="2.7.13.3"/>
    </reaction>
</comment>
<evidence type="ECO:0000256" key="4">
    <source>
        <dbReference type="ARBA" id="ARBA00022741"/>
    </source>
</evidence>
<keyword evidence="8" id="KW-0812">Transmembrane</keyword>
<dbReference type="Proteomes" id="UP000018566">
    <property type="component" value="Chromosome"/>
</dbReference>
<dbReference type="GO" id="GO:0000155">
    <property type="term" value="F:phosphorelay sensor kinase activity"/>
    <property type="evidence" value="ECO:0007669"/>
    <property type="project" value="InterPro"/>
</dbReference>
<dbReference type="SMART" id="SM00387">
    <property type="entry name" value="HATPase_c"/>
    <property type="match status" value="1"/>
</dbReference>
<feature type="transmembrane region" description="Helical" evidence="8">
    <location>
        <begin position="151"/>
        <end position="168"/>
    </location>
</feature>
<evidence type="ECO:0000256" key="5">
    <source>
        <dbReference type="ARBA" id="ARBA00022777"/>
    </source>
</evidence>
<evidence type="ECO:0000313" key="11">
    <source>
        <dbReference type="Proteomes" id="UP000018566"/>
    </source>
</evidence>
<proteinExistence type="predicted"/>
<feature type="domain" description="Histidine kinase" evidence="9">
    <location>
        <begin position="677"/>
        <end position="766"/>
    </location>
</feature>
<keyword evidence="8" id="KW-1133">Transmembrane helix</keyword>
<keyword evidence="7" id="KW-0902">Two-component regulatory system</keyword>
<dbReference type="InterPro" id="IPR050482">
    <property type="entry name" value="Sensor_HK_TwoCompSys"/>
</dbReference>
<protein>
    <recommendedName>
        <fullName evidence="2">histidine kinase</fullName>
        <ecNumber evidence="2">2.7.13.3</ecNumber>
    </recommendedName>
</protein>
<evidence type="ECO:0000256" key="8">
    <source>
        <dbReference type="SAM" id="Phobius"/>
    </source>
</evidence>
<dbReference type="PROSITE" id="PS50109">
    <property type="entry name" value="HIS_KIN"/>
    <property type="match status" value="1"/>
</dbReference>
<evidence type="ECO:0000256" key="6">
    <source>
        <dbReference type="ARBA" id="ARBA00022840"/>
    </source>
</evidence>
<dbReference type="GO" id="GO:0046983">
    <property type="term" value="F:protein dimerization activity"/>
    <property type="evidence" value="ECO:0007669"/>
    <property type="project" value="InterPro"/>
</dbReference>
<keyword evidence="5 10" id="KW-0418">Kinase</keyword>
<evidence type="ECO:0000256" key="3">
    <source>
        <dbReference type="ARBA" id="ARBA00022679"/>
    </source>
</evidence>
<dbReference type="EMBL" id="CP005935">
    <property type="protein sequence ID" value="AHA70270.1"/>
    <property type="molecule type" value="Genomic_DNA"/>
</dbReference>
<dbReference type="PANTHER" id="PTHR24421">
    <property type="entry name" value="NITRATE/NITRITE SENSOR PROTEIN NARX-RELATED"/>
    <property type="match status" value="1"/>
</dbReference>
<dbReference type="GO" id="GO:0016020">
    <property type="term" value="C:membrane"/>
    <property type="evidence" value="ECO:0007669"/>
    <property type="project" value="InterPro"/>
</dbReference>
<gene>
    <name evidence="10" type="ORF">YBT1518_05330</name>
</gene>
<feature type="transmembrane region" description="Helical" evidence="8">
    <location>
        <begin position="307"/>
        <end position="327"/>
    </location>
</feature>
<dbReference type="InterPro" id="IPR036034">
    <property type="entry name" value="PDZ_sf"/>
</dbReference>
<evidence type="ECO:0000259" key="9">
    <source>
        <dbReference type="PROSITE" id="PS50109"/>
    </source>
</evidence>
<feature type="transmembrane region" description="Helical" evidence="8">
    <location>
        <begin position="116"/>
        <end position="139"/>
    </location>
</feature>
<dbReference type="RefSeq" id="WP_023521257.1">
    <property type="nucleotide sequence ID" value="NC_022873.1"/>
</dbReference>
<keyword evidence="4" id="KW-0547">Nucleotide-binding</keyword>
<evidence type="ECO:0000313" key="10">
    <source>
        <dbReference type="EMBL" id="AHA70270.1"/>
    </source>
</evidence>
<accession>A0A9W3PEE6</accession>
<reference evidence="10 11" key="1">
    <citation type="submission" date="2013-05" db="EMBL/GenBank/DDBJ databases">
        <title>Complete genome sequence of Bacillus thuringiensis YBT-1518, a typical strain with high toxicity to nematode.</title>
        <authorList>
            <person name="Wang P."/>
            <person name="Zhang C."/>
            <person name="Guo M."/>
            <person name="Guo S."/>
            <person name="Zhu Y."/>
            <person name="Zheng J."/>
            <person name="Zhu L."/>
            <person name="Ruan L."/>
            <person name="Peng D."/>
            <person name="Sun M."/>
        </authorList>
    </citation>
    <scope>NUCLEOTIDE SEQUENCE [LARGE SCALE GENOMIC DNA]</scope>
    <source>
        <strain evidence="10 11">YBT-1518</strain>
    </source>
</reference>
<dbReference type="InterPro" id="IPR011712">
    <property type="entry name" value="Sig_transdc_His_kin_sub3_dim/P"/>
</dbReference>
<dbReference type="SUPFAM" id="SSF55874">
    <property type="entry name" value="ATPase domain of HSP90 chaperone/DNA topoisomerase II/histidine kinase"/>
    <property type="match status" value="1"/>
</dbReference>
<dbReference type="InterPro" id="IPR036890">
    <property type="entry name" value="HATPase_C_sf"/>
</dbReference>
<sequence length="766" mass="90260">MLARMWKSKWQLLILLFSLIVSFYFSNIIMKYPEIGISVKLDSDQYVIYDLSKYSWAGKRDFQIGDIIEKIDGESPSKHFTVVAYHSIEQAKKITLNRNGEIKEYEIEYPPYSKQLFYHLIIPVGFYIVCFLMALYLLMFVPEMNRSTTNLVYFLISLGANFISIMAVERDDILSFIVASISLVCSFTFFIRFMMLYFLDNEIKFLIPKQIKVLNAISVFLIIMSIFVYIEHNEWANFFTITLSLILFCFTVYLLVRFYFKSKNSSYIKYLKIIIISFFVSATPFVCLYLIPNLYYGEEFISSETTGIFFLFIPVCLFYLVIAGNLFDFRFIVQRLPHYIILSIGINIFLAVLTMVIFEDSEASLLEWIKFRIIAIIICICFLYIKDYIDFKLRKSLYHHQKNYQFSLHRFLHQAKNEYKLSNLIYSMRREIADILKLEETCCVEINKIKKSVRVLDSEYVPHRTIETLFNHQLDTYKVGSTVLLEKHFGFVLSASAEKMLILLCNYNGKENLNVDEIVWIETLCNYTDLLLECSNQIEDLLKQLQEIKNLEHPPKWLARLMFKLSEKERTNLASDIHDGVLQDQIRLTRKFESYNERVKDKEMKDILNEIHEELLDHIYTIRETCNNLRPPFLYELGLKQALLNLFKQVNLKATFFFYYDIPERIIVPSIEHEQAIYRIIQELLNNAMKHSKATNVTIRLFHKDDHLYLTYVDNGIGVELDEVNYSYNTLGLSGIITRIQSLNGEMSVESKPNLGLQIIIKFKDN</sequence>
<dbReference type="InterPro" id="IPR003594">
    <property type="entry name" value="HATPase_dom"/>
</dbReference>
<dbReference type="GO" id="GO:0005524">
    <property type="term" value="F:ATP binding"/>
    <property type="evidence" value="ECO:0007669"/>
    <property type="project" value="UniProtKB-KW"/>
</dbReference>
<feature type="transmembrane region" description="Helical" evidence="8">
    <location>
        <begin position="369"/>
        <end position="385"/>
    </location>
</feature>
<dbReference type="SUPFAM" id="SSF50156">
    <property type="entry name" value="PDZ domain-like"/>
    <property type="match status" value="1"/>
</dbReference>
<dbReference type="CDD" id="cd16917">
    <property type="entry name" value="HATPase_UhpB-NarQ-NarX-like"/>
    <property type="match status" value="1"/>
</dbReference>
<dbReference type="KEGG" id="bthu:YBT1518_05330"/>